<evidence type="ECO:0000313" key="1">
    <source>
        <dbReference type="EMBL" id="GER92386.1"/>
    </source>
</evidence>
<organism evidence="1">
    <name type="scientific">hot springs metagenome</name>
    <dbReference type="NCBI Taxonomy" id="433727"/>
    <lineage>
        <taxon>unclassified sequences</taxon>
        <taxon>metagenomes</taxon>
        <taxon>ecological metagenomes</taxon>
    </lineage>
</organism>
<accession>A0A5J4L4G9</accession>
<dbReference type="EMBL" id="BLAB01000001">
    <property type="protein sequence ID" value="GER92386.1"/>
    <property type="molecule type" value="Genomic_DNA"/>
</dbReference>
<name>A0A5J4L4G9_9ZZZZ</name>
<sequence length="87" mass="9487">MGSTIISASTSLQEALEGYQGHGLFTYVLAEGLRGKADTDRDGFIKTFELATYVDSEVPALAERVFKRDQYPTATPTGQAFPVGRIR</sequence>
<protein>
    <submittedName>
        <fullName evidence="1">Uncharacterized protein</fullName>
    </submittedName>
</protein>
<dbReference type="AlphaFoldDB" id="A0A5J4L4G9"/>
<gene>
    <name evidence="1" type="ORF">A45J_0101</name>
</gene>
<reference evidence="1" key="1">
    <citation type="submission" date="2019-10" db="EMBL/GenBank/DDBJ databases">
        <title>Metagenomic sequencing of thiosulfate-disproportionating enrichment culture.</title>
        <authorList>
            <person name="Umezawa K."/>
            <person name="Kojima H."/>
            <person name="Fukui M."/>
        </authorList>
    </citation>
    <scope>NUCLEOTIDE SEQUENCE</scope>
    <source>
        <strain evidence="1">45J</strain>
    </source>
</reference>
<comment type="caution">
    <text evidence="1">The sequence shown here is derived from an EMBL/GenBank/DDBJ whole genome shotgun (WGS) entry which is preliminary data.</text>
</comment>
<proteinExistence type="predicted"/>